<sequence length="157" mass="17751">MTHHMLDNLELTSLLSFSYSASINELHTKLSELGFGDIRPAHGFIFKCINPNGATGIELAEHLGITKQAVSKMVDYLEKSGYVMRQPHPTDKRGKIIVLTERGQLAIKAKEQIIAEIEKRWTNNIGAERVQLLKEDLKSLIYEINAENVPSKLRPVW</sequence>
<feature type="domain" description="HTH marR-type" evidence="4">
    <location>
        <begin position="1"/>
        <end position="146"/>
    </location>
</feature>
<dbReference type="Proteomes" id="UP000605259">
    <property type="component" value="Unassembled WGS sequence"/>
</dbReference>
<organism evidence="5 6">
    <name type="scientific">Priestia taiwanensis</name>
    <dbReference type="NCBI Taxonomy" id="1347902"/>
    <lineage>
        <taxon>Bacteria</taxon>
        <taxon>Bacillati</taxon>
        <taxon>Bacillota</taxon>
        <taxon>Bacilli</taxon>
        <taxon>Bacillales</taxon>
        <taxon>Bacillaceae</taxon>
        <taxon>Priestia</taxon>
    </lineage>
</organism>
<dbReference type="InterPro" id="IPR036390">
    <property type="entry name" value="WH_DNA-bd_sf"/>
</dbReference>
<evidence type="ECO:0000313" key="5">
    <source>
        <dbReference type="EMBL" id="GGE78709.1"/>
    </source>
</evidence>
<dbReference type="PANTHER" id="PTHR33164">
    <property type="entry name" value="TRANSCRIPTIONAL REGULATOR, MARR FAMILY"/>
    <property type="match status" value="1"/>
</dbReference>
<protein>
    <submittedName>
        <fullName evidence="5">MarR family transcriptional regulator</fullName>
    </submittedName>
</protein>
<keyword evidence="3" id="KW-0804">Transcription</keyword>
<dbReference type="SMART" id="SM00347">
    <property type="entry name" value="HTH_MARR"/>
    <property type="match status" value="1"/>
</dbReference>
<dbReference type="PROSITE" id="PS01117">
    <property type="entry name" value="HTH_MARR_1"/>
    <property type="match status" value="1"/>
</dbReference>
<dbReference type="SUPFAM" id="SSF46785">
    <property type="entry name" value="Winged helix' DNA-binding domain"/>
    <property type="match status" value="1"/>
</dbReference>
<keyword evidence="2" id="KW-0238">DNA-binding</keyword>
<dbReference type="PROSITE" id="PS50995">
    <property type="entry name" value="HTH_MARR_2"/>
    <property type="match status" value="1"/>
</dbReference>
<dbReference type="GO" id="GO:0006950">
    <property type="term" value="P:response to stress"/>
    <property type="evidence" value="ECO:0007669"/>
    <property type="project" value="TreeGrafter"/>
</dbReference>
<accession>A0A917AV70</accession>
<dbReference type="GO" id="GO:0003700">
    <property type="term" value="F:DNA-binding transcription factor activity"/>
    <property type="evidence" value="ECO:0007669"/>
    <property type="project" value="InterPro"/>
</dbReference>
<evidence type="ECO:0000256" key="2">
    <source>
        <dbReference type="ARBA" id="ARBA00023125"/>
    </source>
</evidence>
<dbReference type="PANTHER" id="PTHR33164:SF99">
    <property type="entry name" value="MARR FAMILY REGULATORY PROTEIN"/>
    <property type="match status" value="1"/>
</dbReference>
<dbReference type="InterPro" id="IPR039422">
    <property type="entry name" value="MarR/SlyA-like"/>
</dbReference>
<dbReference type="InterPro" id="IPR036388">
    <property type="entry name" value="WH-like_DNA-bd_sf"/>
</dbReference>
<proteinExistence type="predicted"/>
<dbReference type="PRINTS" id="PR00598">
    <property type="entry name" value="HTHMARR"/>
</dbReference>
<dbReference type="AlphaFoldDB" id="A0A917AV70"/>
<dbReference type="RefSeq" id="WP_188389346.1">
    <property type="nucleotide sequence ID" value="NZ_BMFK01000003.1"/>
</dbReference>
<dbReference type="InterPro" id="IPR000835">
    <property type="entry name" value="HTH_MarR-typ"/>
</dbReference>
<dbReference type="EMBL" id="BMFK01000003">
    <property type="protein sequence ID" value="GGE78709.1"/>
    <property type="molecule type" value="Genomic_DNA"/>
</dbReference>
<dbReference type="Gene3D" id="1.10.10.10">
    <property type="entry name" value="Winged helix-like DNA-binding domain superfamily/Winged helix DNA-binding domain"/>
    <property type="match status" value="1"/>
</dbReference>
<reference evidence="5" key="2">
    <citation type="submission" date="2020-09" db="EMBL/GenBank/DDBJ databases">
        <authorList>
            <person name="Sun Q."/>
            <person name="Zhou Y."/>
        </authorList>
    </citation>
    <scope>NUCLEOTIDE SEQUENCE</scope>
    <source>
        <strain evidence="5">CGMCC 1.12698</strain>
    </source>
</reference>
<reference evidence="5" key="1">
    <citation type="journal article" date="2014" name="Int. J. Syst. Evol. Microbiol.">
        <title>Complete genome sequence of Corynebacterium casei LMG S-19264T (=DSM 44701T), isolated from a smear-ripened cheese.</title>
        <authorList>
            <consortium name="US DOE Joint Genome Institute (JGI-PGF)"/>
            <person name="Walter F."/>
            <person name="Albersmeier A."/>
            <person name="Kalinowski J."/>
            <person name="Ruckert C."/>
        </authorList>
    </citation>
    <scope>NUCLEOTIDE SEQUENCE</scope>
    <source>
        <strain evidence="5">CGMCC 1.12698</strain>
    </source>
</reference>
<evidence type="ECO:0000259" key="4">
    <source>
        <dbReference type="PROSITE" id="PS50995"/>
    </source>
</evidence>
<keyword evidence="1" id="KW-0805">Transcription regulation</keyword>
<keyword evidence="6" id="KW-1185">Reference proteome</keyword>
<name>A0A917AV70_9BACI</name>
<evidence type="ECO:0000313" key="6">
    <source>
        <dbReference type="Proteomes" id="UP000605259"/>
    </source>
</evidence>
<gene>
    <name evidence="5" type="ORF">GCM10007140_30340</name>
</gene>
<dbReference type="InterPro" id="IPR023187">
    <property type="entry name" value="Tscrpt_reg_MarR-type_CS"/>
</dbReference>
<evidence type="ECO:0000256" key="1">
    <source>
        <dbReference type="ARBA" id="ARBA00023015"/>
    </source>
</evidence>
<comment type="caution">
    <text evidence="5">The sequence shown here is derived from an EMBL/GenBank/DDBJ whole genome shotgun (WGS) entry which is preliminary data.</text>
</comment>
<evidence type="ECO:0000256" key="3">
    <source>
        <dbReference type="ARBA" id="ARBA00023163"/>
    </source>
</evidence>
<dbReference type="GO" id="GO:0003677">
    <property type="term" value="F:DNA binding"/>
    <property type="evidence" value="ECO:0007669"/>
    <property type="project" value="UniProtKB-KW"/>
</dbReference>
<dbReference type="Pfam" id="PF12802">
    <property type="entry name" value="MarR_2"/>
    <property type="match status" value="1"/>
</dbReference>